<dbReference type="GO" id="GO:0004721">
    <property type="term" value="F:phosphoprotein phosphatase activity"/>
    <property type="evidence" value="ECO:0007669"/>
    <property type="project" value="TreeGrafter"/>
</dbReference>
<evidence type="ECO:0000313" key="10">
    <source>
        <dbReference type="EMBL" id="CUM84065.1"/>
    </source>
</evidence>
<evidence type="ECO:0000256" key="8">
    <source>
        <dbReference type="SAM" id="Phobius"/>
    </source>
</evidence>
<dbReference type="InterPro" id="IPR050351">
    <property type="entry name" value="BphY/WalK/GraS-like"/>
</dbReference>
<evidence type="ECO:0000313" key="11">
    <source>
        <dbReference type="EMBL" id="MTR83144.1"/>
    </source>
</evidence>
<dbReference type="AlphaFoldDB" id="A0A173S2E2"/>
<evidence type="ECO:0000256" key="4">
    <source>
        <dbReference type="ARBA" id="ARBA00022553"/>
    </source>
</evidence>
<protein>
    <recommendedName>
        <fullName evidence="3">histidine kinase</fullName>
        <ecNumber evidence="3">2.7.13.3</ecNumber>
    </recommendedName>
</protein>
<dbReference type="RefSeq" id="WP_055261762.1">
    <property type="nucleotide sequence ID" value="NZ_CYXV01000003.1"/>
</dbReference>
<dbReference type="PANTHER" id="PTHR45453:SF1">
    <property type="entry name" value="PHOSPHATE REGULON SENSOR PROTEIN PHOR"/>
    <property type="match status" value="1"/>
</dbReference>
<evidence type="ECO:0000256" key="1">
    <source>
        <dbReference type="ARBA" id="ARBA00000085"/>
    </source>
</evidence>
<reference evidence="11 13" key="2">
    <citation type="journal article" date="2019" name="Nat. Med.">
        <title>A library of human gut bacterial isolates paired with longitudinal multiomics data enables mechanistic microbiome research.</title>
        <authorList>
            <person name="Poyet M."/>
            <person name="Groussin M."/>
            <person name="Gibbons S.M."/>
            <person name="Avila-Pacheco J."/>
            <person name="Jiang X."/>
            <person name="Kearney S.M."/>
            <person name="Perrotta A.R."/>
            <person name="Berdy B."/>
            <person name="Zhao S."/>
            <person name="Lieberman T.D."/>
            <person name="Swanson P.K."/>
            <person name="Smith M."/>
            <person name="Roesemann S."/>
            <person name="Alexander J.E."/>
            <person name="Rich S.A."/>
            <person name="Livny J."/>
            <person name="Vlamakis H."/>
            <person name="Clish C."/>
            <person name="Bullock K."/>
            <person name="Deik A."/>
            <person name="Scott J."/>
            <person name="Pierce K.A."/>
            <person name="Xavier R.J."/>
            <person name="Alm E.J."/>
        </authorList>
    </citation>
    <scope>NUCLEOTIDE SEQUENCE [LARGE SCALE GENOMIC DNA]</scope>
    <source>
        <strain evidence="11 13">BIOML-A1</strain>
    </source>
</reference>
<dbReference type="InterPro" id="IPR005467">
    <property type="entry name" value="His_kinase_dom"/>
</dbReference>
<feature type="transmembrane region" description="Helical" evidence="8">
    <location>
        <begin position="6"/>
        <end position="23"/>
    </location>
</feature>
<keyword evidence="4" id="KW-0597">Phosphoprotein</keyword>
<dbReference type="InterPro" id="IPR003594">
    <property type="entry name" value="HATPase_dom"/>
</dbReference>
<name>A0A173S2E2_9FIRM</name>
<dbReference type="CDD" id="cd00082">
    <property type="entry name" value="HisKA"/>
    <property type="match status" value="1"/>
</dbReference>
<keyword evidence="8" id="KW-0472">Membrane</keyword>
<evidence type="ECO:0000256" key="3">
    <source>
        <dbReference type="ARBA" id="ARBA00012438"/>
    </source>
</evidence>
<evidence type="ECO:0000256" key="7">
    <source>
        <dbReference type="ARBA" id="ARBA00023012"/>
    </source>
</evidence>
<dbReference type="Gene3D" id="1.10.287.130">
    <property type="match status" value="1"/>
</dbReference>
<dbReference type="CDD" id="cd00075">
    <property type="entry name" value="HATPase"/>
    <property type="match status" value="1"/>
</dbReference>
<dbReference type="Proteomes" id="UP000095495">
    <property type="component" value="Unassembled WGS sequence"/>
</dbReference>
<dbReference type="GO" id="GO:0016036">
    <property type="term" value="P:cellular response to phosphate starvation"/>
    <property type="evidence" value="ECO:0007669"/>
    <property type="project" value="TreeGrafter"/>
</dbReference>
<dbReference type="Pfam" id="PF02518">
    <property type="entry name" value="HATPase_c"/>
    <property type="match status" value="1"/>
</dbReference>
<evidence type="ECO:0000313" key="12">
    <source>
        <dbReference type="Proteomes" id="UP000095495"/>
    </source>
</evidence>
<dbReference type="PANTHER" id="PTHR45453">
    <property type="entry name" value="PHOSPHATE REGULON SENSOR PROTEIN PHOR"/>
    <property type="match status" value="1"/>
</dbReference>
<sequence>MENKILMLLCIVVVILFYLLVYYRNKANKIYTESDKLLDKILENSHIDQIEVNEGKTSALASKISKVQEKLLIETGRAENEKEQIKCLISNMSHQLKTPLANVIMYEDILLEKLEDPQVQKFLYKMKDQTKKIDWILNSLFKMVKLEQNALDFNIENNSVKDTLAMALTTVYEKAEKKDISIKVTGIRDQQCWHNPQWTAEVFVNILENAIKYSDVHKKISISMKTYEMYSEIGIKDFGIGIPESDQPQIFARFYRGKNVKNFEGSGIGLYLSKLIIEKENGYITVDSHIERGTCFHVFLQNCKN</sequence>
<dbReference type="InterPro" id="IPR004358">
    <property type="entry name" value="Sig_transdc_His_kin-like_C"/>
</dbReference>
<accession>A0A173S2E2</accession>
<dbReference type="SMART" id="SM00387">
    <property type="entry name" value="HATPase_c"/>
    <property type="match status" value="1"/>
</dbReference>
<keyword evidence="5 10" id="KW-0808">Transferase</keyword>
<dbReference type="GO" id="GO:0005886">
    <property type="term" value="C:plasma membrane"/>
    <property type="evidence" value="ECO:0007669"/>
    <property type="project" value="TreeGrafter"/>
</dbReference>
<dbReference type="PRINTS" id="PR00344">
    <property type="entry name" value="BCTRLSENSOR"/>
</dbReference>
<comment type="catalytic activity">
    <reaction evidence="1">
        <text>ATP + protein L-histidine = ADP + protein N-phospho-L-histidine.</text>
        <dbReference type="EC" id="2.7.13.3"/>
    </reaction>
</comment>
<feature type="domain" description="Histidine kinase" evidence="9">
    <location>
        <begin position="91"/>
        <end position="304"/>
    </location>
</feature>
<dbReference type="InterPro" id="IPR036890">
    <property type="entry name" value="HATPase_C_sf"/>
</dbReference>
<dbReference type="SUPFAM" id="SSF55874">
    <property type="entry name" value="ATPase domain of HSP90 chaperone/DNA topoisomerase II/histidine kinase"/>
    <property type="match status" value="1"/>
</dbReference>
<dbReference type="Proteomes" id="UP000446657">
    <property type="component" value="Unassembled WGS sequence"/>
</dbReference>
<evidence type="ECO:0000256" key="5">
    <source>
        <dbReference type="ARBA" id="ARBA00022679"/>
    </source>
</evidence>
<keyword evidence="7" id="KW-0902">Two-component regulatory system</keyword>
<keyword evidence="8" id="KW-0812">Transmembrane</keyword>
<organism evidence="10 12">
    <name type="scientific">Roseburia faecis</name>
    <dbReference type="NCBI Taxonomy" id="301302"/>
    <lineage>
        <taxon>Bacteria</taxon>
        <taxon>Bacillati</taxon>
        <taxon>Bacillota</taxon>
        <taxon>Clostridia</taxon>
        <taxon>Lachnospirales</taxon>
        <taxon>Lachnospiraceae</taxon>
        <taxon>Roseburia</taxon>
    </lineage>
</organism>
<dbReference type="PROSITE" id="PS50109">
    <property type="entry name" value="HIS_KIN"/>
    <property type="match status" value="1"/>
</dbReference>
<keyword evidence="6 11" id="KW-0418">Kinase</keyword>
<reference evidence="10 12" key="1">
    <citation type="submission" date="2015-09" db="EMBL/GenBank/DDBJ databases">
        <authorList>
            <consortium name="Pathogen Informatics"/>
        </authorList>
    </citation>
    <scope>NUCLEOTIDE SEQUENCE [LARGE SCALE GENOMIC DNA]</scope>
    <source>
        <strain evidence="10 12">2789STDY5608863</strain>
    </source>
</reference>
<proteinExistence type="predicted"/>
<dbReference type="InterPro" id="IPR003661">
    <property type="entry name" value="HisK_dim/P_dom"/>
</dbReference>
<evidence type="ECO:0000259" key="9">
    <source>
        <dbReference type="PROSITE" id="PS50109"/>
    </source>
</evidence>
<dbReference type="EC" id="2.7.13.3" evidence="3"/>
<dbReference type="InterPro" id="IPR036097">
    <property type="entry name" value="HisK_dim/P_sf"/>
</dbReference>
<dbReference type="Pfam" id="PF00512">
    <property type="entry name" value="HisKA"/>
    <property type="match status" value="1"/>
</dbReference>
<evidence type="ECO:0000256" key="2">
    <source>
        <dbReference type="ARBA" id="ARBA00004370"/>
    </source>
</evidence>
<dbReference type="SUPFAM" id="SSF47384">
    <property type="entry name" value="Homodimeric domain of signal transducing histidine kinase"/>
    <property type="match status" value="1"/>
</dbReference>
<dbReference type="GO" id="GO:0000155">
    <property type="term" value="F:phosphorelay sensor kinase activity"/>
    <property type="evidence" value="ECO:0007669"/>
    <property type="project" value="InterPro"/>
</dbReference>
<keyword evidence="8" id="KW-1133">Transmembrane helix</keyword>
<evidence type="ECO:0000256" key="6">
    <source>
        <dbReference type="ARBA" id="ARBA00022777"/>
    </source>
</evidence>
<comment type="subcellular location">
    <subcellularLocation>
        <location evidence="2">Membrane</location>
    </subcellularLocation>
</comment>
<dbReference type="SMART" id="SM00388">
    <property type="entry name" value="HisKA"/>
    <property type="match status" value="1"/>
</dbReference>
<dbReference type="EMBL" id="CYXV01000003">
    <property type="protein sequence ID" value="CUM84065.1"/>
    <property type="molecule type" value="Genomic_DNA"/>
</dbReference>
<evidence type="ECO:0000313" key="13">
    <source>
        <dbReference type="Proteomes" id="UP000446657"/>
    </source>
</evidence>
<dbReference type="EMBL" id="WNAL01000054">
    <property type="protein sequence ID" value="MTR83144.1"/>
    <property type="molecule type" value="Genomic_DNA"/>
</dbReference>
<gene>
    <name evidence="10" type="primary">phoR_3</name>
    <name evidence="10" type="ORF">ERS852420_01032</name>
    <name evidence="11" type="ORF">GMD30_16020</name>
</gene>
<dbReference type="Gene3D" id="3.30.565.10">
    <property type="entry name" value="Histidine kinase-like ATPase, C-terminal domain"/>
    <property type="match status" value="1"/>
</dbReference>